<keyword evidence="3" id="KW-1185">Reference proteome</keyword>
<protein>
    <submittedName>
        <fullName evidence="2">Uncharacterized protein</fullName>
    </submittedName>
</protein>
<comment type="caution">
    <text evidence="2">The sequence shown here is derived from an EMBL/GenBank/DDBJ whole genome shotgun (WGS) entry which is preliminary data.</text>
</comment>
<reference evidence="2 3" key="1">
    <citation type="submission" date="2024-02" db="EMBL/GenBank/DDBJ databases">
        <title>A draft genome for the cacao thread blight pathogen Marasmius crinis-equi.</title>
        <authorList>
            <person name="Cohen S.P."/>
            <person name="Baruah I.K."/>
            <person name="Amoako-Attah I."/>
            <person name="Bukari Y."/>
            <person name="Meinhardt L.W."/>
            <person name="Bailey B.A."/>
        </authorList>
    </citation>
    <scope>NUCLEOTIDE SEQUENCE [LARGE SCALE GENOMIC DNA]</scope>
    <source>
        <strain evidence="2 3">GH-76</strain>
    </source>
</reference>
<evidence type="ECO:0000313" key="3">
    <source>
        <dbReference type="Proteomes" id="UP001465976"/>
    </source>
</evidence>
<feature type="compositionally biased region" description="Polar residues" evidence="1">
    <location>
        <begin position="121"/>
        <end position="132"/>
    </location>
</feature>
<evidence type="ECO:0000256" key="1">
    <source>
        <dbReference type="SAM" id="MobiDB-lite"/>
    </source>
</evidence>
<feature type="region of interest" description="Disordered" evidence="1">
    <location>
        <begin position="1"/>
        <end position="55"/>
    </location>
</feature>
<feature type="region of interest" description="Disordered" evidence="1">
    <location>
        <begin position="74"/>
        <end position="146"/>
    </location>
</feature>
<dbReference type="Proteomes" id="UP001465976">
    <property type="component" value="Unassembled WGS sequence"/>
</dbReference>
<organism evidence="2 3">
    <name type="scientific">Marasmius crinis-equi</name>
    <dbReference type="NCBI Taxonomy" id="585013"/>
    <lineage>
        <taxon>Eukaryota</taxon>
        <taxon>Fungi</taxon>
        <taxon>Dikarya</taxon>
        <taxon>Basidiomycota</taxon>
        <taxon>Agaricomycotina</taxon>
        <taxon>Agaricomycetes</taxon>
        <taxon>Agaricomycetidae</taxon>
        <taxon>Agaricales</taxon>
        <taxon>Marasmiineae</taxon>
        <taxon>Marasmiaceae</taxon>
        <taxon>Marasmius</taxon>
    </lineage>
</organism>
<dbReference type="EMBL" id="JBAHYK010002451">
    <property type="protein sequence ID" value="KAL0565038.1"/>
    <property type="molecule type" value="Genomic_DNA"/>
</dbReference>
<feature type="compositionally biased region" description="Polar residues" evidence="1">
    <location>
        <begin position="22"/>
        <end position="46"/>
    </location>
</feature>
<sequence>MSRRHTPSSKGSNSPIPDEDFQSPQTNTPRGGSPGSIRNENFTASMQDPAPLAGLSQRTRDKLPENIIYSTQAAASPIPLRHKPDVESIAQGGTRTQQSDTGRADIGNLTNTVNWPHRSDASSFLVDQSSHTPPGMSSPKVNQPRRTTTVLEMSQMLNKMRTSVKSDFLTVGTNFAIELAKVTTAHESRIEKVLSYVLGIPQEELDKPANTRIPVSPLNSKVSIDPILKQNFETTMQIIDDAINENERGYPHGLLSPVSEPTQMEASTSRVQIPTLPENQLPVSPKPKSPLAARVQDVPDEGDEIVYQGSRHPNQQSTPISKDQNKNDVLTWQDRVTLQRMRNNDRRQFGNSNIPEQGIGFDEDGMPVEKETTPREVWDKQYRERRPDLGPSQHRNTGTHNVPQYNNVNHNHNNRINSAFPQSMRGAAGGNPGDPGDDGSDSDDDRPRPPNKDDGGKRRRTPWGDESSTEGFESEYSTDSLYSDFGGHNSVHGDGNSKPERRRKMERAAQKREKEKLEDFARRRWTKRIHHKYRVQIREQIGRAVPTVDGLKSIKITEPTHYDGGPDVEAFDNWLLNLLRWLIVNKMSGPELDHIRVQITGMLITAKALIWYNDEVASPHRMRTHWSFEDVIIGLFDHCGPNVNSS</sequence>
<proteinExistence type="predicted"/>
<feature type="compositionally biased region" description="Low complexity" evidence="1">
    <location>
        <begin position="400"/>
        <end position="417"/>
    </location>
</feature>
<gene>
    <name evidence="2" type="ORF">V5O48_016993</name>
</gene>
<feature type="region of interest" description="Disordered" evidence="1">
    <location>
        <begin position="346"/>
        <end position="515"/>
    </location>
</feature>
<feature type="compositionally biased region" description="Basic and acidic residues" evidence="1">
    <location>
        <begin position="367"/>
        <end position="388"/>
    </location>
</feature>
<feature type="compositionally biased region" description="Polar residues" evidence="1">
    <location>
        <begin position="91"/>
        <end position="101"/>
    </location>
</feature>
<feature type="compositionally biased region" description="Basic and acidic residues" evidence="1">
    <location>
        <begin position="445"/>
        <end position="456"/>
    </location>
</feature>
<feature type="compositionally biased region" description="Basic and acidic residues" evidence="1">
    <location>
        <begin position="506"/>
        <end position="515"/>
    </location>
</feature>
<name>A0ABR3EQ79_9AGAR</name>
<evidence type="ECO:0000313" key="2">
    <source>
        <dbReference type="EMBL" id="KAL0565038.1"/>
    </source>
</evidence>
<accession>A0ABR3EQ79</accession>
<feature type="compositionally biased region" description="Polar residues" evidence="1">
    <location>
        <begin position="469"/>
        <end position="481"/>
    </location>
</feature>
<feature type="compositionally biased region" description="Acidic residues" evidence="1">
    <location>
        <begin position="435"/>
        <end position="444"/>
    </location>
</feature>